<dbReference type="InterPro" id="IPR029063">
    <property type="entry name" value="SAM-dependent_MTases_sf"/>
</dbReference>
<feature type="domain" description="Methyltransferase" evidence="1">
    <location>
        <begin position="42"/>
        <end position="136"/>
    </location>
</feature>
<dbReference type="EMBL" id="KT982360">
    <property type="protein sequence ID" value="AOR51130.1"/>
    <property type="molecule type" value="Genomic_DNA"/>
</dbReference>
<dbReference type="Gene3D" id="2.20.25.110">
    <property type="entry name" value="S-adenosyl-L-methionine-dependent methyltransferases"/>
    <property type="match status" value="1"/>
</dbReference>
<protein>
    <recommendedName>
        <fullName evidence="1">Methyltransferase domain-containing protein</fullName>
    </recommendedName>
</protein>
<proteinExistence type="predicted"/>
<sequence>MPVIYDYPEYCQLLFGTRDISAETNFLRTLIDRYSTLDVKNVLEVCCGNALHAGELANHGYRFFGLDRNRNMLDHDISHWRHLEPKPVFIEGDMMDFTSPEPIDFAYVMIGSLYFESLDDMTRHFDAMARAIRPGGLYFLDWCVQFSDPASQMADKEIVREENGIEISSRFKIRVLDVARQFYEEVWTISVNDHGRRRTFEMIERNKAIFPQEFLLFLESRTQFEFVGWWDQWDLSKPVDGRSDIIRPSILIRRK</sequence>
<organism evidence="2">
    <name type="scientific">uncultured bacterium pAW1</name>
    <dbReference type="NCBI Taxonomy" id="1781155"/>
    <lineage>
        <taxon>Bacteria</taxon>
        <taxon>environmental samples</taxon>
    </lineage>
</organism>
<reference evidence="2" key="1">
    <citation type="journal article" date="2016" name="Sci. Rep.">
        <title>Triclosan Resistome from Metagenome Reveals Diverse Enoyl Acyl Carrier Protein Reductases and Selective Enrichment of Triclosan Resistance Genes.</title>
        <authorList>
            <person name="Khan R."/>
            <person name="Kong H.G."/>
            <person name="Jung Y.H."/>
            <person name="Choi J."/>
            <person name="Baek K.Y."/>
            <person name="Hwang E.C."/>
            <person name="Lee S.W."/>
        </authorList>
    </citation>
    <scope>NUCLEOTIDE SEQUENCE</scope>
</reference>
<evidence type="ECO:0000259" key="1">
    <source>
        <dbReference type="Pfam" id="PF13649"/>
    </source>
</evidence>
<dbReference type="Gene3D" id="3.40.50.150">
    <property type="entry name" value="Vaccinia Virus protein VP39"/>
    <property type="match status" value="1"/>
</dbReference>
<dbReference type="Pfam" id="PF13649">
    <property type="entry name" value="Methyltransf_25"/>
    <property type="match status" value="1"/>
</dbReference>
<dbReference type="AlphaFoldDB" id="A0A1C9U4R2"/>
<dbReference type="SUPFAM" id="SSF53335">
    <property type="entry name" value="S-adenosyl-L-methionine-dependent methyltransferases"/>
    <property type="match status" value="1"/>
</dbReference>
<accession>A0A1C9U4R2</accession>
<dbReference type="InterPro" id="IPR041698">
    <property type="entry name" value="Methyltransf_25"/>
</dbReference>
<name>A0A1C9U4R2_9BACT</name>
<evidence type="ECO:0000313" key="2">
    <source>
        <dbReference type="EMBL" id="AOR51130.1"/>
    </source>
</evidence>